<keyword evidence="4" id="KW-1185">Reference proteome</keyword>
<dbReference type="GeneID" id="63920942"/>
<feature type="region of interest" description="Disordered" evidence="2">
    <location>
        <begin position="675"/>
        <end position="697"/>
    </location>
</feature>
<feature type="coiled-coil region" evidence="1">
    <location>
        <begin position="279"/>
        <end position="417"/>
    </location>
</feature>
<dbReference type="EMBL" id="KL584826">
    <property type="protein sequence ID" value="KEQ65654.1"/>
    <property type="molecule type" value="Genomic_DNA"/>
</dbReference>
<accession>A0A074W2A8</accession>
<evidence type="ECO:0000313" key="4">
    <source>
        <dbReference type="Proteomes" id="UP000030672"/>
    </source>
</evidence>
<dbReference type="STRING" id="1043003.A0A074W2A8"/>
<proteinExistence type="predicted"/>
<organism evidence="3 4">
    <name type="scientific">Aureobasidium melanogenum (strain CBS 110374)</name>
    <name type="common">Aureobasidium pullulans var. melanogenum</name>
    <dbReference type="NCBI Taxonomy" id="1043003"/>
    <lineage>
        <taxon>Eukaryota</taxon>
        <taxon>Fungi</taxon>
        <taxon>Dikarya</taxon>
        <taxon>Ascomycota</taxon>
        <taxon>Pezizomycotina</taxon>
        <taxon>Dothideomycetes</taxon>
        <taxon>Dothideomycetidae</taxon>
        <taxon>Dothideales</taxon>
        <taxon>Saccotheciaceae</taxon>
        <taxon>Aureobasidium</taxon>
    </lineage>
</organism>
<dbReference type="RefSeq" id="XP_040882677.1">
    <property type="nucleotide sequence ID" value="XM_041027569.1"/>
</dbReference>
<feature type="compositionally biased region" description="Polar residues" evidence="2">
    <location>
        <begin position="542"/>
        <end position="570"/>
    </location>
</feature>
<gene>
    <name evidence="3" type="ORF">M437DRAFT_81510</name>
</gene>
<evidence type="ECO:0000256" key="1">
    <source>
        <dbReference type="SAM" id="Coils"/>
    </source>
</evidence>
<feature type="compositionally biased region" description="Low complexity" evidence="2">
    <location>
        <begin position="643"/>
        <end position="663"/>
    </location>
</feature>
<keyword evidence="1" id="KW-0175">Coiled coil</keyword>
<dbReference type="HOGENOM" id="CLU_341299_0_0_1"/>
<feature type="compositionally biased region" description="Low complexity" evidence="2">
    <location>
        <begin position="601"/>
        <end position="610"/>
    </location>
</feature>
<name>A0A074W2A8_AURM1</name>
<dbReference type="Proteomes" id="UP000030672">
    <property type="component" value="Unassembled WGS sequence"/>
</dbReference>
<evidence type="ECO:0008006" key="5">
    <source>
        <dbReference type="Google" id="ProtNLM"/>
    </source>
</evidence>
<feature type="compositionally biased region" description="Polar residues" evidence="2">
    <location>
        <begin position="588"/>
        <end position="600"/>
    </location>
</feature>
<dbReference type="AlphaFoldDB" id="A0A074W2A8"/>
<evidence type="ECO:0000313" key="3">
    <source>
        <dbReference type="EMBL" id="KEQ65654.1"/>
    </source>
</evidence>
<feature type="region of interest" description="Disordered" evidence="2">
    <location>
        <begin position="430"/>
        <end position="455"/>
    </location>
</feature>
<feature type="region of interest" description="Disordered" evidence="2">
    <location>
        <begin position="641"/>
        <end position="663"/>
    </location>
</feature>
<evidence type="ECO:0000256" key="2">
    <source>
        <dbReference type="SAM" id="MobiDB-lite"/>
    </source>
</evidence>
<feature type="compositionally biased region" description="Polar residues" evidence="2">
    <location>
        <begin position="430"/>
        <end position="449"/>
    </location>
</feature>
<feature type="compositionally biased region" description="Polar residues" evidence="2">
    <location>
        <begin position="682"/>
        <end position="693"/>
    </location>
</feature>
<feature type="region of interest" description="Disordered" evidence="2">
    <location>
        <begin position="519"/>
        <end position="614"/>
    </location>
</feature>
<feature type="compositionally biased region" description="Polar residues" evidence="2">
    <location>
        <begin position="722"/>
        <end position="733"/>
    </location>
</feature>
<protein>
    <recommendedName>
        <fullName evidence="5">BTB domain-containing protein</fullName>
    </recommendedName>
</protein>
<reference evidence="3 4" key="1">
    <citation type="journal article" date="2014" name="BMC Genomics">
        <title>Genome sequencing of four Aureobasidium pullulans varieties: biotechnological potential, stress tolerance, and description of new species.</title>
        <authorList>
            <person name="Gostin Ar C."/>
            <person name="Ohm R.A."/>
            <person name="Kogej T."/>
            <person name="Sonjak S."/>
            <person name="Turk M."/>
            <person name="Zajc J."/>
            <person name="Zalar P."/>
            <person name="Grube M."/>
            <person name="Sun H."/>
            <person name="Han J."/>
            <person name="Sharma A."/>
            <person name="Chiniquy J."/>
            <person name="Ngan C.Y."/>
            <person name="Lipzen A."/>
            <person name="Barry K."/>
            <person name="Grigoriev I.V."/>
            <person name="Gunde-Cimerman N."/>
        </authorList>
    </citation>
    <scope>NUCLEOTIDE SEQUENCE [LARGE SCALE GENOMIC DNA]</scope>
    <source>
        <strain evidence="3 4">CBS 110374</strain>
    </source>
</reference>
<feature type="region of interest" description="Disordered" evidence="2">
    <location>
        <begin position="713"/>
        <end position="737"/>
    </location>
</feature>
<sequence>MDRPKKMSFSVIKGSDSYADTHLMTFDGFVIPFHTWVFFIKGLQGCKFEVFIRAQSVGAKTPIRLEFDGQTVWRVISFLYDGTYQDEDEGLTFPKVEPPASPTSANRLIDASTEHQDVALVQGLRNLHITAHSCTSDTLLKALASVKVYQAASAWDIDRLMVEAAQRFGGYVSGAFDKDDFPKFVEAVFNSVSGPAELLYDHLVKECFVHCQHLAKNTNFLTVLEHNGKLSVRLYRELAKRQASFGDGTSVVLPASTLGAGSSSSAFASSSAALLEGQLTEARNLIYAKEEHIRTLEQEVTHLKQSIEQKTSSTDVEARIAKMNADKSSIINNLESQLDQKDEQIENLQRKLVDTNKRSAVLVDQINSKRVGQPGNISFLLERNEALGKAEKLQSSLTASEEKIKMLEAQLAIHAQQPITVNTAFVPQPSINGAASRPRASQPTQSSEAAESKRPIYGFGSMTASVNSIAADSASAAAPPTPTSPTPSARLALTPAAQNLNSSGPVSFFEKLQRSRAAGIHGGEHGSTSSQTPLSMPISVRGESTTAQQPMRSPSVTLSISSPVTANAPSPANGATRGPHATLGRQAASPQSPQINGGTHTVSTASSVTAGPHVNGASRHVAAHVNGTPQHIAPRLNGTAVTPSVASASGHPAGSAGTPTAAPVGIRPAALSAAPVRPTVASGATTNGQGNNSPDERDRVIAQLTTRVTFLQRQLDDARTGPASQASPNQRPSGGNGRLKQVLKALKEYDLDHKACNDCSINFNAQWRGIVDDINNPDLVLICNKCGNEKCRWHC</sequence>